<evidence type="ECO:0000313" key="4">
    <source>
        <dbReference type="Proteomes" id="UP000548304"/>
    </source>
</evidence>
<dbReference type="EMBL" id="JACBYW010000005">
    <property type="protein sequence ID" value="NYH79875.1"/>
    <property type="molecule type" value="Genomic_DNA"/>
</dbReference>
<feature type="domain" description="RNB" evidence="2">
    <location>
        <begin position="74"/>
        <end position="393"/>
    </location>
</feature>
<evidence type="ECO:0000259" key="2">
    <source>
        <dbReference type="SMART" id="SM00955"/>
    </source>
</evidence>
<evidence type="ECO:0000313" key="3">
    <source>
        <dbReference type="EMBL" id="NYH79875.1"/>
    </source>
</evidence>
<dbReference type="Pfam" id="PF18614">
    <property type="entry name" value="RNase_II_C_S1"/>
    <property type="match status" value="1"/>
</dbReference>
<name>A0A852Z3K5_9ACTN</name>
<sequence length="509" mass="54249">MAARDPRRVDSDSLSAARADVAADQGPVEADPVPSGGTDFTGIRREFGLPVEFPVPALTEAEQAAVTSESCPARSEATGLPLVTVDPPGAKDLDQAVLLERTERGGFRVRYAVADMAAFVPPGGELERETLRRGQSLYLPDGTVPLHPTLLSESAASLLPEQVRPAVLWTIELDDTGTVVGVDLRRATVRSVAALDYESVLRSFEADAPHPSLAPLPEVGELLRERTMHRGAIELGLPEQRVELSREQGWRLGLRSRTWPEVFNAEISLLTGMCAAEIMLSAGVGVLRTVPEPEEAAVARLRRTAERLGIPWPAEQGPAEFLAGLDPRRSESLALHVAGTGLLRGAGYTAFSGSTPTSPSHAGIGAAYAHVTAPLRRLVDRFCAEICLAVVTGSPIPGWVSERIEELPSVMGNSDRLASRVERACVAQVQSWELAGRVGESFTATVLRTEPTGQAGEVFVGEPPVIARCVGAGSVEGRSLPVRLAEVDPARRRVLFEVANHTPVLSGAR</sequence>
<dbReference type="GO" id="GO:0004540">
    <property type="term" value="F:RNA nuclease activity"/>
    <property type="evidence" value="ECO:0007669"/>
    <property type="project" value="InterPro"/>
</dbReference>
<dbReference type="RefSeq" id="WP_179536228.1">
    <property type="nucleotide sequence ID" value="NZ_JACBYW010000005.1"/>
</dbReference>
<organism evidence="3 4">
    <name type="scientific">Actinopolyspora biskrensis</name>
    <dbReference type="NCBI Taxonomy" id="1470178"/>
    <lineage>
        <taxon>Bacteria</taxon>
        <taxon>Bacillati</taxon>
        <taxon>Actinomycetota</taxon>
        <taxon>Actinomycetes</taxon>
        <taxon>Actinopolysporales</taxon>
        <taxon>Actinopolysporaceae</taxon>
        <taxon>Actinopolyspora</taxon>
    </lineage>
</organism>
<dbReference type="PANTHER" id="PTHR23355:SF9">
    <property type="entry name" value="DIS3-LIKE EXONUCLEASE 2"/>
    <property type="match status" value="1"/>
</dbReference>
<proteinExistence type="predicted"/>
<dbReference type="Pfam" id="PF00773">
    <property type="entry name" value="RNB"/>
    <property type="match status" value="1"/>
</dbReference>
<dbReference type="InterPro" id="IPR012340">
    <property type="entry name" value="NA-bd_OB-fold"/>
</dbReference>
<dbReference type="GO" id="GO:0003723">
    <property type="term" value="F:RNA binding"/>
    <property type="evidence" value="ECO:0007669"/>
    <property type="project" value="InterPro"/>
</dbReference>
<feature type="compositionally biased region" description="Basic and acidic residues" evidence="1">
    <location>
        <begin position="1"/>
        <end position="11"/>
    </location>
</feature>
<comment type="caution">
    <text evidence="3">The sequence shown here is derived from an EMBL/GenBank/DDBJ whole genome shotgun (WGS) entry which is preliminary data.</text>
</comment>
<dbReference type="Proteomes" id="UP000548304">
    <property type="component" value="Unassembled WGS sequence"/>
</dbReference>
<reference evidence="3 4" key="1">
    <citation type="submission" date="2020-07" db="EMBL/GenBank/DDBJ databases">
        <title>Genomic Encyclopedia of Type Strains, Phase III (KMG-III): the genomes of soil and plant-associated and newly described type strains.</title>
        <authorList>
            <person name="Whitman W."/>
        </authorList>
    </citation>
    <scope>NUCLEOTIDE SEQUENCE [LARGE SCALE GENOMIC DNA]</scope>
    <source>
        <strain evidence="3 4">CECT 8576</strain>
    </source>
</reference>
<dbReference type="PANTHER" id="PTHR23355">
    <property type="entry name" value="RIBONUCLEASE"/>
    <property type="match status" value="1"/>
</dbReference>
<dbReference type="AlphaFoldDB" id="A0A852Z3K5"/>
<evidence type="ECO:0000256" key="1">
    <source>
        <dbReference type="SAM" id="MobiDB-lite"/>
    </source>
</evidence>
<dbReference type="SUPFAM" id="SSF50249">
    <property type="entry name" value="Nucleic acid-binding proteins"/>
    <property type="match status" value="1"/>
</dbReference>
<feature type="region of interest" description="Disordered" evidence="1">
    <location>
        <begin position="1"/>
        <end position="36"/>
    </location>
</feature>
<dbReference type="InterPro" id="IPR001900">
    <property type="entry name" value="RNase_II/R"/>
</dbReference>
<dbReference type="InterPro" id="IPR040596">
    <property type="entry name" value="RNase_II_C_S1"/>
</dbReference>
<accession>A0A852Z3K5</accession>
<gene>
    <name evidence="3" type="ORF">FHR84_003213</name>
</gene>
<keyword evidence="4" id="KW-1185">Reference proteome</keyword>
<dbReference type="GO" id="GO:0006402">
    <property type="term" value="P:mRNA catabolic process"/>
    <property type="evidence" value="ECO:0007669"/>
    <property type="project" value="TreeGrafter"/>
</dbReference>
<dbReference type="SMART" id="SM00955">
    <property type="entry name" value="RNB"/>
    <property type="match status" value="1"/>
</dbReference>
<protein>
    <submittedName>
        <fullName evidence="3">Exoribonuclease R</fullName>
    </submittedName>
</protein>
<dbReference type="InterPro" id="IPR050180">
    <property type="entry name" value="RNR_Ribonuclease"/>
</dbReference>